<protein>
    <submittedName>
        <fullName evidence="3">Uncharacterized protein</fullName>
    </submittedName>
</protein>
<evidence type="ECO:0000256" key="1">
    <source>
        <dbReference type="SAM" id="Coils"/>
    </source>
</evidence>
<sequence>MSALDSRLVQSTVETENGENIVNDILLAELATEEIRAKRSLRALKHQETRISELENELKCNATFIEEIQENQIGLLGVHSCQKEVQDLQKQLIKLQEIQYLTEFSRVWNDSSSKHDIPKPEENFSTNSYSVYLNQGESKAVERKTCASSISKSNPSEEILTGKDKVGSHVSLDGRLSSFATLLEFIKRPVATASQNSAESKSVLTSRSNLKSQAKSQSQEYPASNGFDDPCDDNDDSKEMDVLRDTLNSHRASIECLSNEVTHLRNERDELVTYLDNIVEWKTDVEHSLTSVSAKPSPSNDKETTQIGVNSKTTSSEKSKKVRLSLRRSKEDIHQEKVELEEKAYKMWTAARKFFTPDQANFILTAPYPPGELESESSEGSVEEI</sequence>
<feature type="compositionally biased region" description="Polar residues" evidence="2">
    <location>
        <begin position="196"/>
        <end position="222"/>
    </location>
</feature>
<feature type="region of interest" description="Disordered" evidence="2">
    <location>
        <begin position="196"/>
        <end position="239"/>
    </location>
</feature>
<feature type="region of interest" description="Disordered" evidence="2">
    <location>
        <begin position="290"/>
        <end position="327"/>
    </location>
</feature>
<comment type="caution">
    <text evidence="3">The sequence shown here is derived from an EMBL/GenBank/DDBJ whole genome shotgun (WGS) entry which is preliminary data.</text>
</comment>
<dbReference type="EMBL" id="CAXLJM020000004">
    <property type="protein sequence ID" value="CAL8069681.1"/>
    <property type="molecule type" value="Genomic_DNA"/>
</dbReference>
<organism evidence="3 4">
    <name type="scientific">Orchesella dallaii</name>
    <dbReference type="NCBI Taxonomy" id="48710"/>
    <lineage>
        <taxon>Eukaryota</taxon>
        <taxon>Metazoa</taxon>
        <taxon>Ecdysozoa</taxon>
        <taxon>Arthropoda</taxon>
        <taxon>Hexapoda</taxon>
        <taxon>Collembola</taxon>
        <taxon>Entomobryomorpha</taxon>
        <taxon>Entomobryoidea</taxon>
        <taxon>Orchesellidae</taxon>
        <taxon>Orchesellinae</taxon>
        <taxon>Orchesella</taxon>
    </lineage>
</organism>
<reference evidence="3 4" key="1">
    <citation type="submission" date="2024-08" db="EMBL/GenBank/DDBJ databases">
        <authorList>
            <person name="Cucini C."/>
            <person name="Frati F."/>
        </authorList>
    </citation>
    <scope>NUCLEOTIDE SEQUENCE [LARGE SCALE GENOMIC DNA]</scope>
</reference>
<evidence type="ECO:0000313" key="3">
    <source>
        <dbReference type="EMBL" id="CAL8069681.1"/>
    </source>
</evidence>
<keyword evidence="4" id="KW-1185">Reference proteome</keyword>
<gene>
    <name evidence="3" type="ORF">ODALV1_LOCUS892</name>
</gene>
<feature type="region of interest" description="Disordered" evidence="2">
    <location>
        <begin position="366"/>
        <end position="385"/>
    </location>
</feature>
<dbReference type="Proteomes" id="UP001642540">
    <property type="component" value="Unassembled WGS sequence"/>
</dbReference>
<proteinExistence type="predicted"/>
<accession>A0ABP1PK06</accession>
<name>A0ABP1PK06_9HEXA</name>
<feature type="coiled-coil region" evidence="1">
    <location>
        <begin position="37"/>
        <end position="98"/>
    </location>
</feature>
<evidence type="ECO:0000313" key="4">
    <source>
        <dbReference type="Proteomes" id="UP001642540"/>
    </source>
</evidence>
<evidence type="ECO:0000256" key="2">
    <source>
        <dbReference type="SAM" id="MobiDB-lite"/>
    </source>
</evidence>
<feature type="compositionally biased region" description="Acidic residues" evidence="2">
    <location>
        <begin position="373"/>
        <end position="385"/>
    </location>
</feature>
<keyword evidence="1" id="KW-0175">Coiled coil</keyword>
<feature type="coiled-coil region" evidence="1">
    <location>
        <begin position="240"/>
        <end position="267"/>
    </location>
</feature>
<feature type="compositionally biased region" description="Polar residues" evidence="2">
    <location>
        <begin position="290"/>
        <end position="310"/>
    </location>
</feature>